<evidence type="ECO:0000256" key="8">
    <source>
        <dbReference type="ARBA" id="ARBA00022801"/>
    </source>
</evidence>
<keyword evidence="5" id="KW-0645">Protease</keyword>
<feature type="transmembrane region" description="Helical" evidence="13">
    <location>
        <begin position="39"/>
        <end position="58"/>
    </location>
</feature>
<evidence type="ECO:0000256" key="4">
    <source>
        <dbReference type="ARBA" id="ARBA00022475"/>
    </source>
</evidence>
<keyword evidence="4" id="KW-1003">Cell membrane</keyword>
<dbReference type="GO" id="GO:0006508">
    <property type="term" value="P:proteolysis"/>
    <property type="evidence" value="ECO:0007669"/>
    <property type="project" value="UniProtKB-KW"/>
</dbReference>
<organism evidence="15">
    <name type="scientific">freshwater metagenome</name>
    <dbReference type="NCBI Taxonomy" id="449393"/>
    <lineage>
        <taxon>unclassified sequences</taxon>
        <taxon>metagenomes</taxon>
        <taxon>ecological metagenomes</taxon>
    </lineage>
</organism>
<keyword evidence="7" id="KW-0479">Metal-binding</keyword>
<evidence type="ECO:0000259" key="14">
    <source>
        <dbReference type="Pfam" id="PF01435"/>
    </source>
</evidence>
<comment type="similarity">
    <text evidence="3">Belongs to the peptidase M48B family.</text>
</comment>
<keyword evidence="6 13" id="KW-0812">Transmembrane</keyword>
<dbReference type="GO" id="GO:0005886">
    <property type="term" value="C:plasma membrane"/>
    <property type="evidence" value="ECO:0007669"/>
    <property type="project" value="UniProtKB-SubCell"/>
</dbReference>
<evidence type="ECO:0000256" key="9">
    <source>
        <dbReference type="ARBA" id="ARBA00022833"/>
    </source>
</evidence>
<dbReference type="GO" id="GO:0046872">
    <property type="term" value="F:metal ion binding"/>
    <property type="evidence" value="ECO:0007669"/>
    <property type="project" value="UniProtKB-KW"/>
</dbReference>
<sequence>MYNAIAANKRNTVVILLVFLVLIGGLGWLVAYFMGDGSWTITIMTIIGAGAYAWFQYYNAGSIAVMTSGAVLIEQKDNPRLYRIVENLSITNGMPMPKVYIVSDPAPNAFASGRDPEHAVVAATTGLLDIMTDAELEGVMAHEMGHVKNYDIRVSTIVFGLVVAVGFIADMMFRMAFYGSRNSRGGGNNGGLAMLSLVFGLVAMVIAPLVSALVQAGISRQREFLADATGAMTTRNPEGLASALHKLGEYSAPLQRQSASMAHMWIADPNKQNVVERMFSTHPPIADRVRRLLEIGGKF</sequence>
<dbReference type="Pfam" id="PF01435">
    <property type="entry name" value="Peptidase_M48"/>
    <property type="match status" value="1"/>
</dbReference>
<evidence type="ECO:0000256" key="10">
    <source>
        <dbReference type="ARBA" id="ARBA00022989"/>
    </source>
</evidence>
<evidence type="ECO:0000256" key="12">
    <source>
        <dbReference type="ARBA" id="ARBA00023136"/>
    </source>
</evidence>
<dbReference type="InterPro" id="IPR022919">
    <property type="entry name" value="Pept_M48_protease_HtpX"/>
</dbReference>
<feature type="transmembrane region" description="Helical" evidence="13">
    <location>
        <begin position="154"/>
        <end position="173"/>
    </location>
</feature>
<keyword evidence="10 13" id="KW-1133">Transmembrane helix</keyword>
<feature type="transmembrane region" description="Helical" evidence="13">
    <location>
        <begin position="193"/>
        <end position="214"/>
    </location>
</feature>
<keyword evidence="12 13" id="KW-0472">Membrane</keyword>
<comment type="cofactor">
    <cofactor evidence="1">
        <name>Zn(2+)</name>
        <dbReference type="ChEBI" id="CHEBI:29105"/>
    </cofactor>
</comment>
<evidence type="ECO:0000313" key="15">
    <source>
        <dbReference type="EMBL" id="CAB4871756.1"/>
    </source>
</evidence>
<evidence type="ECO:0000256" key="3">
    <source>
        <dbReference type="ARBA" id="ARBA00009779"/>
    </source>
</evidence>
<proteinExistence type="inferred from homology"/>
<evidence type="ECO:0000256" key="7">
    <source>
        <dbReference type="ARBA" id="ARBA00022723"/>
    </source>
</evidence>
<dbReference type="PANTHER" id="PTHR43221:SF1">
    <property type="entry name" value="PROTEASE HTPX"/>
    <property type="match status" value="1"/>
</dbReference>
<dbReference type="InterPro" id="IPR001915">
    <property type="entry name" value="Peptidase_M48"/>
</dbReference>
<dbReference type="EMBL" id="CAFBLF010000152">
    <property type="protein sequence ID" value="CAB4871756.1"/>
    <property type="molecule type" value="Genomic_DNA"/>
</dbReference>
<dbReference type="HAMAP" id="MF_00188">
    <property type="entry name" value="Pept_M48_protease_HtpX"/>
    <property type="match status" value="1"/>
</dbReference>
<keyword evidence="11" id="KW-0482">Metalloprotease</keyword>
<evidence type="ECO:0000256" key="11">
    <source>
        <dbReference type="ARBA" id="ARBA00023049"/>
    </source>
</evidence>
<comment type="subcellular location">
    <subcellularLocation>
        <location evidence="2">Cell membrane</location>
        <topology evidence="2">Multi-pass membrane protein</topology>
    </subcellularLocation>
</comment>
<evidence type="ECO:0000256" key="1">
    <source>
        <dbReference type="ARBA" id="ARBA00001947"/>
    </source>
</evidence>
<dbReference type="GO" id="GO:0004222">
    <property type="term" value="F:metalloendopeptidase activity"/>
    <property type="evidence" value="ECO:0007669"/>
    <property type="project" value="InterPro"/>
</dbReference>
<dbReference type="Gene3D" id="3.30.2010.10">
    <property type="entry name" value="Metalloproteases ('zincins'), catalytic domain"/>
    <property type="match status" value="1"/>
</dbReference>
<evidence type="ECO:0000256" key="13">
    <source>
        <dbReference type="SAM" id="Phobius"/>
    </source>
</evidence>
<dbReference type="CDD" id="cd07340">
    <property type="entry name" value="M48B_Htpx_like"/>
    <property type="match status" value="1"/>
</dbReference>
<feature type="domain" description="Peptidase M48" evidence="14">
    <location>
        <begin position="76"/>
        <end position="294"/>
    </location>
</feature>
<protein>
    <submittedName>
        <fullName evidence="15">Unannotated protein</fullName>
    </submittedName>
</protein>
<name>A0A6J7DML0_9ZZZZ</name>
<evidence type="ECO:0000256" key="6">
    <source>
        <dbReference type="ARBA" id="ARBA00022692"/>
    </source>
</evidence>
<reference evidence="15" key="1">
    <citation type="submission" date="2020-05" db="EMBL/GenBank/DDBJ databases">
        <authorList>
            <person name="Chiriac C."/>
            <person name="Salcher M."/>
            <person name="Ghai R."/>
            <person name="Kavagutti S V."/>
        </authorList>
    </citation>
    <scope>NUCLEOTIDE SEQUENCE</scope>
</reference>
<evidence type="ECO:0000256" key="5">
    <source>
        <dbReference type="ARBA" id="ARBA00022670"/>
    </source>
</evidence>
<dbReference type="InterPro" id="IPR050083">
    <property type="entry name" value="HtpX_protease"/>
</dbReference>
<dbReference type="AlphaFoldDB" id="A0A6J7DML0"/>
<evidence type="ECO:0000256" key="2">
    <source>
        <dbReference type="ARBA" id="ARBA00004651"/>
    </source>
</evidence>
<feature type="transmembrane region" description="Helical" evidence="13">
    <location>
        <begin position="12"/>
        <end position="33"/>
    </location>
</feature>
<gene>
    <name evidence="15" type="ORF">UFOPK3339_00938</name>
</gene>
<keyword evidence="8" id="KW-0378">Hydrolase</keyword>
<keyword evidence="9" id="KW-0862">Zinc</keyword>
<accession>A0A6J7DML0</accession>
<dbReference type="PANTHER" id="PTHR43221">
    <property type="entry name" value="PROTEASE HTPX"/>
    <property type="match status" value="1"/>
</dbReference>